<comment type="caution">
    <text evidence="1">The sequence shown here is derived from an EMBL/GenBank/DDBJ whole genome shotgun (WGS) entry which is preliminary data.</text>
</comment>
<reference evidence="1 2" key="2">
    <citation type="journal article" date="2022" name="Mol. Ecol. Resour.">
        <title>The genomes of chicory, endive, great burdock and yacon provide insights into Asteraceae paleo-polyploidization history and plant inulin production.</title>
        <authorList>
            <person name="Fan W."/>
            <person name="Wang S."/>
            <person name="Wang H."/>
            <person name="Wang A."/>
            <person name="Jiang F."/>
            <person name="Liu H."/>
            <person name="Zhao H."/>
            <person name="Xu D."/>
            <person name="Zhang Y."/>
        </authorList>
    </citation>
    <scope>NUCLEOTIDE SEQUENCE [LARGE SCALE GENOMIC DNA]</scope>
    <source>
        <strain evidence="2">cv. Punajuju</strain>
        <tissue evidence="1">Leaves</tissue>
    </source>
</reference>
<sequence length="170" mass="19244">MAPGSSSSFKGADHTELMMNSQQESNLVLPTSLVPVQHHHATEPGSSRKFFNFFIVLPPYTLALLTTKDVVPKKVYLCPEPTCINHNRSHALGDFGGLKKHYLRKHVTEKKHKCDSCSKAYAVESDLRAHLRNCSKRKYICECGARFSRYGLINFHVYTLYAFHGIDFAI</sequence>
<proteinExistence type="predicted"/>
<reference evidence="2" key="1">
    <citation type="journal article" date="2022" name="Mol. Ecol. Resour.">
        <title>The genomes of chicory, endive, great burdock and yacon provide insights into Asteraceae palaeo-polyploidization history and plant inulin production.</title>
        <authorList>
            <person name="Fan W."/>
            <person name="Wang S."/>
            <person name="Wang H."/>
            <person name="Wang A."/>
            <person name="Jiang F."/>
            <person name="Liu H."/>
            <person name="Zhao H."/>
            <person name="Xu D."/>
            <person name="Zhang Y."/>
        </authorList>
    </citation>
    <scope>NUCLEOTIDE SEQUENCE [LARGE SCALE GENOMIC DNA]</scope>
    <source>
        <strain evidence="2">cv. Punajuju</strain>
    </source>
</reference>
<name>A0ACB9EYT3_CICIN</name>
<gene>
    <name evidence="1" type="ORF">L2E82_13978</name>
</gene>
<evidence type="ECO:0000313" key="2">
    <source>
        <dbReference type="Proteomes" id="UP001055811"/>
    </source>
</evidence>
<protein>
    <submittedName>
        <fullName evidence="1">Uncharacterized protein</fullName>
    </submittedName>
</protein>
<organism evidence="1 2">
    <name type="scientific">Cichorium intybus</name>
    <name type="common">Chicory</name>
    <dbReference type="NCBI Taxonomy" id="13427"/>
    <lineage>
        <taxon>Eukaryota</taxon>
        <taxon>Viridiplantae</taxon>
        <taxon>Streptophyta</taxon>
        <taxon>Embryophyta</taxon>
        <taxon>Tracheophyta</taxon>
        <taxon>Spermatophyta</taxon>
        <taxon>Magnoliopsida</taxon>
        <taxon>eudicotyledons</taxon>
        <taxon>Gunneridae</taxon>
        <taxon>Pentapetalae</taxon>
        <taxon>asterids</taxon>
        <taxon>campanulids</taxon>
        <taxon>Asterales</taxon>
        <taxon>Asteraceae</taxon>
        <taxon>Cichorioideae</taxon>
        <taxon>Cichorieae</taxon>
        <taxon>Cichoriinae</taxon>
        <taxon>Cichorium</taxon>
    </lineage>
</organism>
<dbReference type="Proteomes" id="UP001055811">
    <property type="component" value="Linkage Group LG03"/>
</dbReference>
<accession>A0ACB9EYT3</accession>
<evidence type="ECO:0000313" key="1">
    <source>
        <dbReference type="EMBL" id="KAI3763980.1"/>
    </source>
</evidence>
<keyword evidence="2" id="KW-1185">Reference proteome</keyword>
<dbReference type="EMBL" id="CM042011">
    <property type="protein sequence ID" value="KAI3763980.1"/>
    <property type="molecule type" value="Genomic_DNA"/>
</dbReference>